<dbReference type="AlphaFoldDB" id="A0A561SKU0"/>
<dbReference type="Proteomes" id="UP000321261">
    <property type="component" value="Unassembled WGS sequence"/>
</dbReference>
<evidence type="ECO:0000313" key="2">
    <source>
        <dbReference type="Proteomes" id="UP000321261"/>
    </source>
</evidence>
<organism evidence="1 2">
    <name type="scientific">Pseudonocardia hierapolitana</name>
    <dbReference type="NCBI Taxonomy" id="1128676"/>
    <lineage>
        <taxon>Bacteria</taxon>
        <taxon>Bacillati</taxon>
        <taxon>Actinomycetota</taxon>
        <taxon>Actinomycetes</taxon>
        <taxon>Pseudonocardiales</taxon>
        <taxon>Pseudonocardiaceae</taxon>
        <taxon>Pseudonocardia</taxon>
    </lineage>
</organism>
<sequence>MMSAIFTMASSAERSMLGGAAGGDRGSPGRVRCYTVAGIGLSRVTRWG</sequence>
<dbReference type="EMBL" id="VIWU01000001">
    <property type="protein sequence ID" value="TWF75474.1"/>
    <property type="molecule type" value="Genomic_DNA"/>
</dbReference>
<comment type="caution">
    <text evidence="1">The sequence shown here is derived from an EMBL/GenBank/DDBJ whole genome shotgun (WGS) entry which is preliminary data.</text>
</comment>
<proteinExistence type="predicted"/>
<protein>
    <submittedName>
        <fullName evidence="1">Uncharacterized protein</fullName>
    </submittedName>
</protein>
<keyword evidence="2" id="KW-1185">Reference proteome</keyword>
<accession>A0A561SKU0</accession>
<name>A0A561SKU0_9PSEU</name>
<reference evidence="1 2" key="1">
    <citation type="submission" date="2019-06" db="EMBL/GenBank/DDBJ databases">
        <title>Sequencing the genomes of 1000 actinobacteria strains.</title>
        <authorList>
            <person name="Klenk H.-P."/>
        </authorList>
    </citation>
    <scope>NUCLEOTIDE SEQUENCE [LARGE SCALE GENOMIC DNA]</scope>
    <source>
        <strain evidence="1 2">DSM 45671</strain>
    </source>
</reference>
<evidence type="ECO:0000313" key="1">
    <source>
        <dbReference type="EMBL" id="TWF75474.1"/>
    </source>
</evidence>
<gene>
    <name evidence="1" type="ORF">FHX44_111358</name>
</gene>